<dbReference type="GO" id="GO:0008643">
    <property type="term" value="P:carbohydrate transport"/>
    <property type="evidence" value="ECO:0007669"/>
    <property type="project" value="InterPro"/>
</dbReference>
<organism evidence="2">
    <name type="scientific">marine sediment metagenome</name>
    <dbReference type="NCBI Taxonomy" id="412755"/>
    <lineage>
        <taxon>unclassified sequences</taxon>
        <taxon>metagenomes</taxon>
        <taxon>ecological metagenomes</taxon>
    </lineage>
</organism>
<evidence type="ECO:0000256" key="1">
    <source>
        <dbReference type="SAM" id="Phobius"/>
    </source>
</evidence>
<evidence type="ECO:0008006" key="3">
    <source>
        <dbReference type="Google" id="ProtNLM"/>
    </source>
</evidence>
<feature type="transmembrane region" description="Helical" evidence="1">
    <location>
        <begin position="189"/>
        <end position="206"/>
    </location>
</feature>
<dbReference type="SUPFAM" id="SSF103473">
    <property type="entry name" value="MFS general substrate transporter"/>
    <property type="match status" value="1"/>
</dbReference>
<feature type="transmembrane region" description="Helical" evidence="1">
    <location>
        <begin position="121"/>
        <end position="145"/>
    </location>
</feature>
<dbReference type="GO" id="GO:0015293">
    <property type="term" value="F:symporter activity"/>
    <property type="evidence" value="ECO:0007669"/>
    <property type="project" value="InterPro"/>
</dbReference>
<feature type="transmembrane region" description="Helical" evidence="1">
    <location>
        <begin position="157"/>
        <end position="177"/>
    </location>
</feature>
<proteinExistence type="predicted"/>
<dbReference type="Gene3D" id="1.20.1250.20">
    <property type="entry name" value="MFS general substrate transporter like domains"/>
    <property type="match status" value="1"/>
</dbReference>
<dbReference type="EMBL" id="BARV01006590">
    <property type="protein sequence ID" value="GAI14882.1"/>
    <property type="molecule type" value="Genomic_DNA"/>
</dbReference>
<dbReference type="InterPro" id="IPR036259">
    <property type="entry name" value="MFS_trans_sf"/>
</dbReference>
<gene>
    <name evidence="2" type="ORF">S06H3_13494</name>
</gene>
<keyword evidence="1" id="KW-0472">Membrane</keyword>
<comment type="caution">
    <text evidence="2">The sequence shown here is derived from an EMBL/GenBank/DDBJ whole genome shotgun (WGS) entry which is preliminary data.</text>
</comment>
<accession>X1L696</accession>
<keyword evidence="1" id="KW-1133">Transmembrane helix</keyword>
<feature type="non-terminal residue" evidence="2">
    <location>
        <position position="1"/>
    </location>
</feature>
<feature type="transmembrane region" description="Helical" evidence="1">
    <location>
        <begin position="40"/>
        <end position="57"/>
    </location>
</feature>
<protein>
    <recommendedName>
        <fullName evidence="3">Major facilitator superfamily (MFS) profile domain-containing protein</fullName>
    </recommendedName>
</protein>
<feature type="transmembrane region" description="Helical" evidence="1">
    <location>
        <begin position="260"/>
        <end position="284"/>
    </location>
</feature>
<dbReference type="InterPro" id="IPR039672">
    <property type="entry name" value="MFS_2"/>
</dbReference>
<feature type="transmembrane region" description="Helical" evidence="1">
    <location>
        <begin position="69"/>
        <end position="88"/>
    </location>
</feature>
<keyword evidence="1" id="KW-0812">Transmembrane</keyword>
<reference evidence="2" key="1">
    <citation type="journal article" date="2014" name="Front. Microbiol.">
        <title>High frequency of phylogenetically diverse reductive dehalogenase-homologous genes in deep subseafloor sedimentary metagenomes.</title>
        <authorList>
            <person name="Kawai M."/>
            <person name="Futagami T."/>
            <person name="Toyoda A."/>
            <person name="Takaki Y."/>
            <person name="Nishi S."/>
            <person name="Hori S."/>
            <person name="Arai W."/>
            <person name="Tsubouchi T."/>
            <person name="Morono Y."/>
            <person name="Uchiyama I."/>
            <person name="Ito T."/>
            <person name="Fujiyama A."/>
            <person name="Inagaki F."/>
            <person name="Takami H."/>
        </authorList>
    </citation>
    <scope>NUCLEOTIDE SEQUENCE</scope>
    <source>
        <strain evidence="2">Expedition CK06-06</strain>
    </source>
</reference>
<feature type="transmembrane region" description="Helical" evidence="1">
    <location>
        <begin position="212"/>
        <end position="239"/>
    </location>
</feature>
<sequence>IIIIIFELFYTMYSLNLTSMFPETFISKAERTKGNNIRQVFTIFGLVIAFILPSLFISDYSDPQYLQQYQTFGFVIMIIVIIFGIIFLKFGPKEKPEFKDDYKNAPSFTSSIKICLKSKSFMWYIPAEIANWFVYGMLPTIVPLYGKFVLHIEDTLLISLLLGLTFISAAIFITILWKPVVQRIGNRKAWLISMSIWILTLLPIMFIDNFIIGMIVFFLIGIGLSGSLYIIDLVVSDIIDEDETNTGMRREASYYGVNALFLRLTTVLVFLAISSVFTSVGWAVFEPEKITPEIIFGLRSLMFIFPAIALVIAILSIYKYPLDGEKLSQLKSELQKIHDKKKSLL</sequence>
<name>X1L696_9ZZZZ</name>
<dbReference type="Pfam" id="PF13347">
    <property type="entry name" value="MFS_2"/>
    <property type="match status" value="1"/>
</dbReference>
<dbReference type="AlphaFoldDB" id="X1L696"/>
<feature type="transmembrane region" description="Helical" evidence="1">
    <location>
        <begin position="296"/>
        <end position="318"/>
    </location>
</feature>
<dbReference type="GO" id="GO:0005886">
    <property type="term" value="C:plasma membrane"/>
    <property type="evidence" value="ECO:0007669"/>
    <property type="project" value="TreeGrafter"/>
</dbReference>
<evidence type="ECO:0000313" key="2">
    <source>
        <dbReference type="EMBL" id="GAI14882.1"/>
    </source>
</evidence>
<dbReference type="PANTHER" id="PTHR11328:SF24">
    <property type="entry name" value="MAJOR FACILITATOR SUPERFAMILY (MFS) PROFILE DOMAIN-CONTAINING PROTEIN"/>
    <property type="match status" value="1"/>
</dbReference>
<dbReference type="PANTHER" id="PTHR11328">
    <property type="entry name" value="MAJOR FACILITATOR SUPERFAMILY DOMAIN-CONTAINING PROTEIN"/>
    <property type="match status" value="1"/>
</dbReference>